<gene>
    <name evidence="1" type="ORF">NUW54_g10130</name>
</gene>
<proteinExistence type="predicted"/>
<name>A0ACC1P2Y4_9APHY</name>
<dbReference type="EMBL" id="JANSHE010003570">
    <property type="protein sequence ID" value="KAJ2985514.1"/>
    <property type="molecule type" value="Genomic_DNA"/>
</dbReference>
<keyword evidence="2" id="KW-1185">Reference proteome</keyword>
<comment type="caution">
    <text evidence="1">The sequence shown here is derived from an EMBL/GenBank/DDBJ whole genome shotgun (WGS) entry which is preliminary data.</text>
</comment>
<reference evidence="1" key="1">
    <citation type="submission" date="2022-08" db="EMBL/GenBank/DDBJ databases">
        <title>Genome Sequence of Pycnoporus sanguineus.</title>
        <authorList>
            <person name="Buettner E."/>
        </authorList>
    </citation>
    <scope>NUCLEOTIDE SEQUENCE</scope>
    <source>
        <strain evidence="1">CG-C14</strain>
    </source>
</reference>
<evidence type="ECO:0000313" key="2">
    <source>
        <dbReference type="Proteomes" id="UP001144978"/>
    </source>
</evidence>
<organism evidence="1 2">
    <name type="scientific">Trametes sanguinea</name>
    <dbReference type="NCBI Taxonomy" id="158606"/>
    <lineage>
        <taxon>Eukaryota</taxon>
        <taxon>Fungi</taxon>
        <taxon>Dikarya</taxon>
        <taxon>Basidiomycota</taxon>
        <taxon>Agaricomycotina</taxon>
        <taxon>Agaricomycetes</taxon>
        <taxon>Polyporales</taxon>
        <taxon>Polyporaceae</taxon>
        <taxon>Trametes</taxon>
    </lineage>
</organism>
<accession>A0ACC1P2Y4</accession>
<dbReference type="Proteomes" id="UP001144978">
    <property type="component" value="Unassembled WGS sequence"/>
</dbReference>
<protein>
    <submittedName>
        <fullName evidence="1">Uncharacterized protein</fullName>
    </submittedName>
</protein>
<evidence type="ECO:0000313" key="1">
    <source>
        <dbReference type="EMBL" id="KAJ2985514.1"/>
    </source>
</evidence>
<sequence>MPPLLSINSSSSTRRSTASGRQRENRPNGATQGSAGPNRRRKSRSPDTRTEEATAVGDSSRRKKRPVTVVGSNSSGPSSSLVAGLEESGDRGRLKTKAKPRPQTLHVDDDDPYIVTNIAQELDRTAITHSARSKRKERSRSFDASSRHTRKTVTPDIVEDDGEPMYTGPLAQADYQRMKQEVDNLRKQVAMAKKTIHKQSKVIDELRMELTSTNEAHRDQRVELEKLTLQSKKSNDLVATVESHLTCQICMEMLLKPYGLSPCGHVLCMNCLLEWFKSAPPGVNDMVDDDHPNFLLYRKKTCPCCRATVVSKPIPLYLVKTLASTVDKARASDGVARPSPPPDEEDPWMRTMRMRTLNLTMATTTRMRTTTGPSTATARARTRRGTTARTSPRSGPHPRARLA</sequence>